<evidence type="ECO:0000313" key="3">
    <source>
        <dbReference type="Proteomes" id="UP001165079"/>
    </source>
</evidence>
<reference evidence="2" key="1">
    <citation type="submission" date="2023-03" db="EMBL/GenBank/DDBJ databases">
        <title>Actinorhabdospora filicis NBRC 111898.</title>
        <authorList>
            <person name="Ichikawa N."/>
            <person name="Sato H."/>
            <person name="Tonouchi N."/>
        </authorList>
    </citation>
    <scope>NUCLEOTIDE SEQUENCE</scope>
    <source>
        <strain evidence="2">NBRC 111898</strain>
    </source>
</reference>
<protein>
    <submittedName>
        <fullName evidence="2">Oxidoreductase</fullName>
    </submittedName>
</protein>
<dbReference type="RefSeq" id="WP_285660839.1">
    <property type="nucleotide sequence ID" value="NZ_BSTX01000001.1"/>
</dbReference>
<dbReference type="Gene3D" id="2.130.10.10">
    <property type="entry name" value="YVTN repeat-like/Quinoprotein amine dehydrogenase"/>
    <property type="match status" value="2"/>
</dbReference>
<feature type="chain" id="PRO_5040744274" evidence="1">
    <location>
        <begin position="28"/>
        <end position="362"/>
    </location>
</feature>
<dbReference type="SUPFAM" id="SSF110296">
    <property type="entry name" value="Oligoxyloglucan reducing end-specific cellobiohydrolase"/>
    <property type="match status" value="1"/>
</dbReference>
<dbReference type="Pfam" id="PF02012">
    <property type="entry name" value="BNR"/>
    <property type="match status" value="1"/>
</dbReference>
<keyword evidence="3" id="KW-1185">Reference proteome</keyword>
<accession>A0A9W6SJ39</accession>
<dbReference type="InterPro" id="IPR015943">
    <property type="entry name" value="WD40/YVTN_repeat-like_dom_sf"/>
</dbReference>
<dbReference type="PANTHER" id="PTHR47199:SF2">
    <property type="entry name" value="PHOTOSYSTEM II STABILITY_ASSEMBLY FACTOR HCF136, CHLOROPLASTIC"/>
    <property type="match status" value="1"/>
</dbReference>
<dbReference type="CDD" id="cd15482">
    <property type="entry name" value="Sialidase_non-viral"/>
    <property type="match status" value="1"/>
</dbReference>
<comment type="caution">
    <text evidence="2">The sequence shown here is derived from an EMBL/GenBank/DDBJ whole genome shotgun (WGS) entry which is preliminary data.</text>
</comment>
<dbReference type="EMBL" id="BSTX01000001">
    <property type="protein sequence ID" value="GLZ75596.1"/>
    <property type="molecule type" value="Genomic_DNA"/>
</dbReference>
<keyword evidence="1" id="KW-0732">Signal</keyword>
<proteinExistence type="predicted"/>
<sequence>MRKTMRAAAAGLALIVAVTGAPGSAQAGPEGTAIPKHERSLDLGWTLTDTGVTSQFRGLSAVSATTAWVAGSKGTVLRTTDAGRSWRNVSPPDAAALEFRDIEAFDARSAVALTIGPGADSRVYVTDDGGATWTKTFTNDEEAAFYDCMAFFDSRHGIAMSDPVDGRIRFVRTPDGGRTWTRLAPEVSPEALPGEFAFAASGQCLVAADSTNGFLVTGGGAKARVLHTPDRGATWKAYDTPVPSGPSAGIYAAAFRDARHGIFVGGDYTTPDAAPGGAAYTERGPSAVTTARSVPGQYRSGVSFLAGPIAVTVGPGGSDITLDGGRTWRRFDDGAFDSVDCVHGFACWASGPKGRVARLSLG</sequence>
<gene>
    <name evidence="2" type="ORF">Afil01_04030</name>
</gene>
<evidence type="ECO:0000256" key="1">
    <source>
        <dbReference type="SAM" id="SignalP"/>
    </source>
</evidence>
<dbReference type="InterPro" id="IPR002860">
    <property type="entry name" value="BNR_rpt"/>
</dbReference>
<dbReference type="PANTHER" id="PTHR47199">
    <property type="entry name" value="PHOTOSYSTEM II STABILITY/ASSEMBLY FACTOR HCF136, CHLOROPLASTIC"/>
    <property type="match status" value="1"/>
</dbReference>
<dbReference type="AlphaFoldDB" id="A0A9W6SJ39"/>
<name>A0A9W6SJ39_9ACTN</name>
<evidence type="ECO:0000313" key="2">
    <source>
        <dbReference type="EMBL" id="GLZ75596.1"/>
    </source>
</evidence>
<organism evidence="2 3">
    <name type="scientific">Actinorhabdospora filicis</name>
    <dbReference type="NCBI Taxonomy" id="1785913"/>
    <lineage>
        <taxon>Bacteria</taxon>
        <taxon>Bacillati</taxon>
        <taxon>Actinomycetota</taxon>
        <taxon>Actinomycetes</taxon>
        <taxon>Micromonosporales</taxon>
        <taxon>Micromonosporaceae</taxon>
        <taxon>Actinorhabdospora</taxon>
    </lineage>
</organism>
<dbReference type="Proteomes" id="UP001165079">
    <property type="component" value="Unassembled WGS sequence"/>
</dbReference>
<feature type="signal peptide" evidence="1">
    <location>
        <begin position="1"/>
        <end position="27"/>
    </location>
</feature>